<reference evidence="1 2" key="1">
    <citation type="submission" date="2022-04" db="EMBL/GenBank/DDBJ databases">
        <title>Gracilibacillus sp. isolated from saltern.</title>
        <authorList>
            <person name="Won M."/>
            <person name="Lee C.-M."/>
            <person name="Woen H.-Y."/>
            <person name="Kwon S.-W."/>
        </authorList>
    </citation>
    <scope>NUCLEOTIDE SEQUENCE [LARGE SCALE GENOMIC DNA]</scope>
    <source>
        <strain evidence="1 2">SSWR10-1</strain>
    </source>
</reference>
<keyword evidence="2" id="KW-1185">Reference proteome</keyword>
<proteinExistence type="predicted"/>
<sequence>MMISTILDYLRSDDELVSLLGHTKNKPKITAYEPHDKNDYPYIVVTMNPSNFGIVIDEYRCEIRIVTDDQLLVEPLERRVNQLMNFRNRNAIQLNNETLFHSSFTGSGYLFNFDDEGQVNVGDEKTTKVFEQVLNYTTKFKNKG</sequence>
<gene>
    <name evidence="1" type="ORF">MUN88_17040</name>
</gene>
<evidence type="ECO:0008006" key="3">
    <source>
        <dbReference type="Google" id="ProtNLM"/>
    </source>
</evidence>
<evidence type="ECO:0000313" key="2">
    <source>
        <dbReference type="Proteomes" id="UP000831782"/>
    </source>
</evidence>
<evidence type="ECO:0000313" key="1">
    <source>
        <dbReference type="EMBL" id="UOQ47738.1"/>
    </source>
</evidence>
<accession>A0ABY4ETJ4</accession>
<protein>
    <recommendedName>
        <fullName evidence="3">Sensory transduction regulator</fullName>
    </recommendedName>
</protein>
<dbReference type="Proteomes" id="UP000831782">
    <property type="component" value="Chromosome"/>
</dbReference>
<dbReference type="RefSeq" id="WP_244717170.1">
    <property type="nucleotide sequence ID" value="NZ_CP095072.1"/>
</dbReference>
<organism evidence="1 2">
    <name type="scientific">Gracilibacillus caseinilyticus</name>
    <dbReference type="NCBI Taxonomy" id="2932256"/>
    <lineage>
        <taxon>Bacteria</taxon>
        <taxon>Bacillati</taxon>
        <taxon>Bacillota</taxon>
        <taxon>Bacilli</taxon>
        <taxon>Bacillales</taxon>
        <taxon>Bacillaceae</taxon>
        <taxon>Gracilibacillus</taxon>
    </lineage>
</organism>
<name>A0ABY4ETJ4_9BACI</name>
<dbReference type="EMBL" id="CP095072">
    <property type="protein sequence ID" value="UOQ47738.1"/>
    <property type="molecule type" value="Genomic_DNA"/>
</dbReference>